<dbReference type="InterPro" id="IPR023214">
    <property type="entry name" value="HAD_sf"/>
</dbReference>
<dbReference type="STRING" id="158189.SpiBuddy_2424"/>
<comment type="cofactor">
    <cofactor evidence="1 7">
        <name>Mg(2+)</name>
        <dbReference type="ChEBI" id="CHEBI:18420"/>
    </cofactor>
</comment>
<feature type="binding site" evidence="7">
    <location>
        <position position="10"/>
    </location>
    <ligand>
        <name>Mg(2+)</name>
        <dbReference type="ChEBI" id="CHEBI:18420"/>
    </ligand>
</feature>
<dbReference type="InterPro" id="IPR036412">
    <property type="entry name" value="HAD-like_sf"/>
</dbReference>
<comment type="subunit">
    <text evidence="3">Homotetramer.</text>
</comment>
<keyword evidence="6 7" id="KW-0460">Magnesium</keyword>
<evidence type="ECO:0000256" key="1">
    <source>
        <dbReference type="ARBA" id="ARBA00001946"/>
    </source>
</evidence>
<dbReference type="HOGENOM" id="CLU_106694_1_0_12"/>
<dbReference type="AlphaFoldDB" id="F0RRI6"/>
<dbReference type="PANTHER" id="PTHR21485">
    <property type="entry name" value="HAD SUPERFAMILY MEMBERS CMAS AND KDSC"/>
    <property type="match status" value="1"/>
</dbReference>
<evidence type="ECO:0000256" key="5">
    <source>
        <dbReference type="ARBA" id="ARBA00022801"/>
    </source>
</evidence>
<dbReference type="PANTHER" id="PTHR21485:SF3">
    <property type="entry name" value="N-ACYLNEURAMINATE CYTIDYLYLTRANSFERASE"/>
    <property type="match status" value="1"/>
</dbReference>
<dbReference type="GO" id="GO:0016788">
    <property type="term" value="F:hydrolase activity, acting on ester bonds"/>
    <property type="evidence" value="ECO:0007669"/>
    <property type="project" value="InterPro"/>
</dbReference>
<proteinExistence type="inferred from homology"/>
<dbReference type="Proteomes" id="UP000008466">
    <property type="component" value="Chromosome"/>
</dbReference>
<feature type="binding site" evidence="7">
    <location>
        <position position="103"/>
    </location>
    <ligand>
        <name>Mg(2+)</name>
        <dbReference type="ChEBI" id="CHEBI:18420"/>
    </ligand>
</feature>
<dbReference type="KEGG" id="sbu:SpiBuddy_2424"/>
<evidence type="ECO:0000256" key="2">
    <source>
        <dbReference type="ARBA" id="ARBA00005893"/>
    </source>
</evidence>
<dbReference type="GO" id="GO:0008781">
    <property type="term" value="F:N-acylneuraminate cytidylyltransferase activity"/>
    <property type="evidence" value="ECO:0007669"/>
    <property type="project" value="TreeGrafter"/>
</dbReference>
<name>F0RRI6_SPHGB</name>
<protein>
    <submittedName>
        <fullName evidence="8">3-deoxy-D-manno-octulosonate 8-phosphate phosphatase, YrbI family</fullName>
    </submittedName>
</protein>
<accession>F0RRI6</accession>
<dbReference type="Pfam" id="PF08282">
    <property type="entry name" value="Hydrolase_3"/>
    <property type="match status" value="1"/>
</dbReference>
<evidence type="ECO:0000313" key="9">
    <source>
        <dbReference type="Proteomes" id="UP000008466"/>
    </source>
</evidence>
<keyword evidence="9" id="KW-1185">Reference proteome</keyword>
<evidence type="ECO:0000256" key="4">
    <source>
        <dbReference type="ARBA" id="ARBA00022723"/>
    </source>
</evidence>
<dbReference type="RefSeq" id="WP_013608084.1">
    <property type="nucleotide sequence ID" value="NC_015152.1"/>
</dbReference>
<sequence length="173" mass="19732">MKQIDMILTDIDGVWTDGGLYFSQTEESMKRFSVYDGWGIRYCRNLNIPVGIITAEDLPMASLIGKKFKTPYIFTAVSDKLETGKTLAEQLNISMERVAYIGDDLNDLPLLRAVGFSGCPTNAPIWVKREVDYVCQTQGGYGAFREFVEHILQDRKDFQHLIEIYAQKGRYVQ</sequence>
<dbReference type="InterPro" id="IPR010023">
    <property type="entry name" value="KdsC_fam"/>
</dbReference>
<dbReference type="InterPro" id="IPR050793">
    <property type="entry name" value="CMP-NeuNAc_synthase"/>
</dbReference>
<dbReference type="SUPFAM" id="SSF56784">
    <property type="entry name" value="HAD-like"/>
    <property type="match status" value="1"/>
</dbReference>
<dbReference type="EMBL" id="CP002541">
    <property type="protein sequence ID" value="ADY14238.1"/>
    <property type="molecule type" value="Genomic_DNA"/>
</dbReference>
<evidence type="ECO:0000256" key="3">
    <source>
        <dbReference type="ARBA" id="ARBA00011881"/>
    </source>
</evidence>
<keyword evidence="4 7" id="KW-0479">Metal-binding</keyword>
<dbReference type="NCBIfam" id="TIGR01670">
    <property type="entry name" value="KdsC-phosphatas"/>
    <property type="match status" value="1"/>
</dbReference>
<evidence type="ECO:0000256" key="7">
    <source>
        <dbReference type="PIRSR" id="PIRSR006118-2"/>
    </source>
</evidence>
<organism evidence="8 9">
    <name type="scientific">Sphaerochaeta globosa (strain ATCC BAA-1886 / DSM 22777 / Buddy)</name>
    <name type="common">Spirochaeta sp. (strain Buddy)</name>
    <dbReference type="NCBI Taxonomy" id="158189"/>
    <lineage>
        <taxon>Bacteria</taxon>
        <taxon>Pseudomonadati</taxon>
        <taxon>Spirochaetota</taxon>
        <taxon>Spirochaetia</taxon>
        <taxon>Spirochaetales</taxon>
        <taxon>Sphaerochaetaceae</taxon>
        <taxon>Sphaerochaeta</taxon>
    </lineage>
</organism>
<dbReference type="SFLD" id="SFLDG01138">
    <property type="entry name" value="C1.6.2:_Deoxy-d-mannose-octulo"/>
    <property type="match status" value="1"/>
</dbReference>
<feature type="binding site" evidence="7">
    <location>
        <position position="12"/>
    </location>
    <ligand>
        <name>substrate</name>
    </ligand>
</feature>
<evidence type="ECO:0000313" key="8">
    <source>
        <dbReference type="EMBL" id="ADY14238.1"/>
    </source>
</evidence>
<gene>
    <name evidence="8" type="ordered locus">SpiBuddy_2424</name>
</gene>
<reference evidence="9" key="1">
    <citation type="submission" date="2011-02" db="EMBL/GenBank/DDBJ databases">
        <title>Complete sequence of Spirochaeta sp. Buddy.</title>
        <authorList>
            <person name="Lucas S."/>
            <person name="Copeland A."/>
            <person name="Lapidus A."/>
            <person name="Cheng J.-F."/>
            <person name="Goodwin L."/>
            <person name="Pitluck S."/>
            <person name="Zeytun A."/>
            <person name="Detter J.C."/>
            <person name="Han C."/>
            <person name="Tapia R."/>
            <person name="Land M."/>
            <person name="Hauser L."/>
            <person name="Kyrpides N."/>
            <person name="Ivanova N."/>
            <person name="Mikhailova N."/>
            <person name="Pagani I."/>
            <person name="Ritalahti K.M."/>
            <person name="Loeffler F.E."/>
            <person name="Woyke T."/>
        </authorList>
    </citation>
    <scope>NUCLEOTIDE SEQUENCE [LARGE SCALE GENOMIC DNA]</scope>
    <source>
        <strain evidence="9">ATCC BAA-1886 / DSM 22777 / Buddy</strain>
    </source>
</reference>
<keyword evidence="5" id="KW-0378">Hydrolase</keyword>
<dbReference type="eggNOG" id="COG1778">
    <property type="taxonomic scope" value="Bacteria"/>
</dbReference>
<evidence type="ECO:0000256" key="6">
    <source>
        <dbReference type="ARBA" id="ARBA00022842"/>
    </source>
</evidence>
<dbReference type="SFLD" id="SFLDG01136">
    <property type="entry name" value="C1.6:_Phosphoserine_Phosphatas"/>
    <property type="match status" value="1"/>
</dbReference>
<comment type="similarity">
    <text evidence="2">Belongs to the KdsC family.</text>
</comment>
<dbReference type="SFLD" id="SFLDS00003">
    <property type="entry name" value="Haloacid_Dehalogenase"/>
    <property type="match status" value="1"/>
</dbReference>
<dbReference type="PIRSF" id="PIRSF006118">
    <property type="entry name" value="KDO8-P_Ptase"/>
    <property type="match status" value="1"/>
</dbReference>
<dbReference type="Gene3D" id="3.40.50.1000">
    <property type="entry name" value="HAD superfamily/HAD-like"/>
    <property type="match status" value="1"/>
</dbReference>
<dbReference type="GO" id="GO:0046872">
    <property type="term" value="F:metal ion binding"/>
    <property type="evidence" value="ECO:0007669"/>
    <property type="project" value="UniProtKB-KW"/>
</dbReference>